<dbReference type="RefSeq" id="WP_378053376.1">
    <property type="nucleotide sequence ID" value="NZ_JBHSIS010000002.1"/>
</dbReference>
<dbReference type="Pfam" id="PF12697">
    <property type="entry name" value="Abhydrolase_6"/>
    <property type="match status" value="1"/>
</dbReference>
<dbReference type="Proteomes" id="UP001595859">
    <property type="component" value="Unassembled WGS sequence"/>
</dbReference>
<dbReference type="InterPro" id="IPR029058">
    <property type="entry name" value="AB_hydrolase_fold"/>
</dbReference>
<organism evidence="2 3">
    <name type="scientific">Actinophytocola glycyrrhizae</name>
    <dbReference type="NCBI Taxonomy" id="2044873"/>
    <lineage>
        <taxon>Bacteria</taxon>
        <taxon>Bacillati</taxon>
        <taxon>Actinomycetota</taxon>
        <taxon>Actinomycetes</taxon>
        <taxon>Pseudonocardiales</taxon>
        <taxon>Pseudonocardiaceae</taxon>
    </lineage>
</organism>
<dbReference type="Gene3D" id="3.40.50.1820">
    <property type="entry name" value="alpha/beta hydrolase"/>
    <property type="match status" value="1"/>
</dbReference>
<protein>
    <submittedName>
        <fullName evidence="2">Alpha/beta fold hydrolase</fullName>
    </submittedName>
</protein>
<dbReference type="EMBL" id="JBHSIS010000002">
    <property type="protein sequence ID" value="MFC4852036.1"/>
    <property type="molecule type" value="Genomic_DNA"/>
</dbReference>
<evidence type="ECO:0000259" key="1">
    <source>
        <dbReference type="Pfam" id="PF12697"/>
    </source>
</evidence>
<keyword evidence="3" id="KW-1185">Reference proteome</keyword>
<accession>A0ABV9RUS2</accession>
<dbReference type="GO" id="GO:0016787">
    <property type="term" value="F:hydrolase activity"/>
    <property type="evidence" value="ECO:0007669"/>
    <property type="project" value="UniProtKB-KW"/>
</dbReference>
<dbReference type="PANTHER" id="PTHR43689">
    <property type="entry name" value="HYDROLASE"/>
    <property type="match status" value="1"/>
</dbReference>
<dbReference type="PRINTS" id="PR00111">
    <property type="entry name" value="ABHYDROLASE"/>
</dbReference>
<gene>
    <name evidence="2" type="ORF">ACFPCV_00870</name>
</gene>
<reference evidence="3" key="1">
    <citation type="journal article" date="2019" name="Int. J. Syst. Evol. Microbiol.">
        <title>The Global Catalogue of Microorganisms (GCM) 10K type strain sequencing project: providing services to taxonomists for standard genome sequencing and annotation.</title>
        <authorList>
            <consortium name="The Broad Institute Genomics Platform"/>
            <consortium name="The Broad Institute Genome Sequencing Center for Infectious Disease"/>
            <person name="Wu L."/>
            <person name="Ma J."/>
        </authorList>
    </citation>
    <scope>NUCLEOTIDE SEQUENCE [LARGE SCALE GENOMIC DNA]</scope>
    <source>
        <strain evidence="3">ZS-22-S1</strain>
    </source>
</reference>
<comment type="caution">
    <text evidence="2">The sequence shown here is derived from an EMBL/GenBank/DDBJ whole genome shotgun (WGS) entry which is preliminary data.</text>
</comment>
<feature type="domain" description="AB hydrolase-1" evidence="1">
    <location>
        <begin position="19"/>
        <end position="234"/>
    </location>
</feature>
<sequence length="265" mass="28556">MSGFPEVHNPETDTANRPLVLLHGGNVANWMWEPQVAAFSDRVVLTPDLPGFGTRVHEDWRGLDAVADDLVARVSDHGVEGPFDLAGLSLGALTALRVSARHPDRVHSAFLTGAPLLRSGPATRLIAGLQLVFWRSPWFWRALATAFGLPEDARDRYVTHGLSVRRATASAMFAEVLTGGVPEGLGDYSGPLLVVAGEKEDAVVRRSLAALAKAAPRAQPRLAPGMHHIWNVEDVGLFNEVLRAWLDGTVDPRLLAAPEVRPATA</sequence>
<proteinExistence type="predicted"/>
<dbReference type="PANTHER" id="PTHR43689:SF8">
    <property type="entry name" value="ALPHA_BETA-HYDROLASES SUPERFAMILY PROTEIN"/>
    <property type="match status" value="1"/>
</dbReference>
<keyword evidence="2" id="KW-0378">Hydrolase</keyword>
<evidence type="ECO:0000313" key="3">
    <source>
        <dbReference type="Proteomes" id="UP001595859"/>
    </source>
</evidence>
<evidence type="ECO:0000313" key="2">
    <source>
        <dbReference type="EMBL" id="MFC4852036.1"/>
    </source>
</evidence>
<dbReference type="InterPro" id="IPR000073">
    <property type="entry name" value="AB_hydrolase_1"/>
</dbReference>
<dbReference type="SUPFAM" id="SSF53474">
    <property type="entry name" value="alpha/beta-Hydrolases"/>
    <property type="match status" value="1"/>
</dbReference>
<name>A0ABV9RUS2_9PSEU</name>